<evidence type="ECO:0000256" key="2">
    <source>
        <dbReference type="SAM" id="Phobius"/>
    </source>
</evidence>
<keyword evidence="2" id="KW-0812">Transmembrane</keyword>
<dbReference type="InterPro" id="IPR050400">
    <property type="entry name" value="Bact_Cytoskel_RodZ"/>
</dbReference>
<dbReference type="AlphaFoldDB" id="A0A6J4R692"/>
<dbReference type="Pfam" id="PF13464">
    <property type="entry name" value="RodZ_C"/>
    <property type="match status" value="1"/>
</dbReference>
<accession>A0A6J4R692</accession>
<gene>
    <name evidence="4" type="ORF">AVDCRST_MAG14-2509</name>
</gene>
<dbReference type="PANTHER" id="PTHR34475">
    <property type="match status" value="1"/>
</dbReference>
<protein>
    <submittedName>
        <fullName evidence="4">Transcriptional regulator</fullName>
    </submittedName>
</protein>
<evidence type="ECO:0000259" key="3">
    <source>
        <dbReference type="Pfam" id="PF13464"/>
    </source>
</evidence>
<keyword evidence="2" id="KW-1133">Transmembrane helix</keyword>
<sequence length="275" mass="29949">MEGGERDNLGQGERQIGPLLEQKRKEKGLSLKDVEQATKIRTRYLEGLEREDFSMLPDHIYTRGFLKTYANFLGLDGEVLSRELKERRSPRRERQFNYEEPPRSRFERPLMSPGGIGAGRRRVSGATVLTIALALLVLATVIGALYYIGTRSQPAENPSEDPVPAQEEQAEEPAATPETTAAQSANEPTAAPETVQATVTVRDVPAGLTVTADGNVVYDQFTQPGFSQAFEAQSLLSVSTSNAGSVEVEVDGQNIGRLGNFGQPVTREFQANPGG</sequence>
<dbReference type="Gene3D" id="1.10.260.40">
    <property type="entry name" value="lambda repressor-like DNA-binding domains"/>
    <property type="match status" value="1"/>
</dbReference>
<feature type="region of interest" description="Disordered" evidence="1">
    <location>
        <begin position="84"/>
        <end position="113"/>
    </location>
</feature>
<keyword evidence="2" id="KW-0472">Membrane</keyword>
<dbReference type="InterPro" id="IPR001387">
    <property type="entry name" value="Cro/C1-type_HTH"/>
</dbReference>
<dbReference type="EMBL" id="CADCVG010000102">
    <property type="protein sequence ID" value="CAA9461358.1"/>
    <property type="molecule type" value="Genomic_DNA"/>
</dbReference>
<feature type="domain" description="Cytoskeleton protein RodZ-like C-terminal" evidence="3">
    <location>
        <begin position="209"/>
        <end position="260"/>
    </location>
</feature>
<dbReference type="Pfam" id="PF13413">
    <property type="entry name" value="HTH_25"/>
    <property type="match status" value="1"/>
</dbReference>
<feature type="transmembrane region" description="Helical" evidence="2">
    <location>
        <begin position="128"/>
        <end position="149"/>
    </location>
</feature>
<dbReference type="CDD" id="cd00093">
    <property type="entry name" value="HTH_XRE"/>
    <property type="match status" value="1"/>
</dbReference>
<proteinExistence type="predicted"/>
<feature type="compositionally biased region" description="Low complexity" evidence="1">
    <location>
        <begin position="164"/>
        <end position="183"/>
    </location>
</feature>
<dbReference type="InterPro" id="IPR025194">
    <property type="entry name" value="RodZ-like_C"/>
</dbReference>
<organism evidence="4">
    <name type="scientific">uncultured Rubrobacteraceae bacterium</name>
    <dbReference type="NCBI Taxonomy" id="349277"/>
    <lineage>
        <taxon>Bacteria</taxon>
        <taxon>Bacillati</taxon>
        <taxon>Actinomycetota</taxon>
        <taxon>Rubrobacteria</taxon>
        <taxon>Rubrobacterales</taxon>
        <taxon>Rubrobacteraceae</taxon>
        <taxon>environmental samples</taxon>
    </lineage>
</organism>
<evidence type="ECO:0000256" key="1">
    <source>
        <dbReference type="SAM" id="MobiDB-lite"/>
    </source>
</evidence>
<dbReference type="GO" id="GO:0003677">
    <property type="term" value="F:DNA binding"/>
    <property type="evidence" value="ECO:0007669"/>
    <property type="project" value="InterPro"/>
</dbReference>
<feature type="region of interest" description="Disordered" evidence="1">
    <location>
        <begin position="153"/>
        <end position="193"/>
    </location>
</feature>
<reference evidence="4" key="1">
    <citation type="submission" date="2020-02" db="EMBL/GenBank/DDBJ databases">
        <authorList>
            <person name="Meier V. D."/>
        </authorList>
    </citation>
    <scope>NUCLEOTIDE SEQUENCE</scope>
    <source>
        <strain evidence="4">AVDCRST_MAG14</strain>
    </source>
</reference>
<dbReference type="PANTHER" id="PTHR34475:SF1">
    <property type="entry name" value="CYTOSKELETON PROTEIN RODZ"/>
    <property type="match status" value="1"/>
</dbReference>
<feature type="compositionally biased region" description="Basic and acidic residues" evidence="1">
    <location>
        <begin position="84"/>
        <end position="108"/>
    </location>
</feature>
<feature type="region of interest" description="Disordered" evidence="1">
    <location>
        <begin position="1"/>
        <end position="28"/>
    </location>
</feature>
<dbReference type="InterPro" id="IPR010982">
    <property type="entry name" value="Lambda_DNA-bd_dom_sf"/>
</dbReference>
<name>A0A6J4R692_9ACTN</name>
<evidence type="ECO:0000313" key="4">
    <source>
        <dbReference type="EMBL" id="CAA9461358.1"/>
    </source>
</evidence>